<dbReference type="InterPro" id="IPR051716">
    <property type="entry name" value="Plant_RL_S/T_kinase"/>
</dbReference>
<sequence>MGSYQHQLCSIRRRQHRSAVTDREALLELKAIVGQQSSRLSTWNTSASLCLWPGVTCSHRHRGRVSALDLSSAALAGTIPASVGNLTFLTSLDLSQNMLQGEIPATVGRLHRLQYLDISNNSLQGEISAGLRNCSNLVRIRLGKNQLTGGIPDWLGGLSKLQGVLLGPNTLTGAIPQSLSNLSSSLREINLGTNHLEGTIPEGFGRIHGLESFIVAGNHISGTIPPDLLNVSSLIMLAVSDNTMHGTLPSDMGAGLPMLRYLFLNMNHFAGGVPSSLGNATMLYVLDLSVNSLNGTIPPGIGKLCPDTLTFDGNMLEASSAQDWEFITYFRNCTRLRLLSLQYNMLGGELPSSVSNLLSQLQLLYLSANEISGKIPLDIGNLAGLQALKLDYNQFYGVLPDSIGRLSALKLLQFSNNNLSGNLPSSIGNLTQLQILLAYKNTFEGPLPASLGNLQQLNGAGLSNNKFTGPLPREIFNLSSLTDDLYLSYNYFVGSLPPEVGSLTNLVHLYISENNLSDPLPDSLGNCLSMMKLRLNGNSFSGAIPTSFSSMRGLILLNLTDNMLSGKIPEELSRISGLEELYLAHNNLSGPIPQTFGNMTSLNHLDVSFNQLSGQIPVQGVFTNVTGFSFADNDELCGGVQELHLPACPNKTLWHSQRKHHIILKVVIPVAGALVLFVILAILVRTLQKKSKAQSEAALVTVEGDLQLMDGVYPRVSYADLVRGIDGFLSNRIGTGRYGSVYQGSLVINDATTIVAVKVFDLQQSGPLRSFMSECEELRKVRHRNLRLNIAIDTCDAMDYLHNSCQPPIVHCDLKPSNILLNEDFDALVGDFGIAKILRDSTGDPPTMNSRSSTGTGIRGTIGYVAQEYGEGHRVSPCGDVYSFGILLLELFTGKAPTNDMFADGLSLQGYVQAAFPDHLMDIVDPAIVAVEENHAFDVHNGTSNGPQGQINSILVSVTGLALLCTKQAPGRKDIHEKRRH</sequence>
<dbReference type="Gene3D" id="3.80.10.10">
    <property type="entry name" value="Ribonuclease Inhibitor"/>
    <property type="match status" value="4"/>
</dbReference>
<comment type="caution">
    <text evidence="24">The sequence shown here is derived from an EMBL/GenBank/DDBJ whole genome shotgun (WGS) entry which is preliminary data.</text>
</comment>
<dbReference type="FunFam" id="1.10.510.10:FF:000358">
    <property type="entry name" value="Putative leucine-rich repeat receptor-like serine/threonine-protein kinase"/>
    <property type="match status" value="1"/>
</dbReference>
<dbReference type="GO" id="GO:0004674">
    <property type="term" value="F:protein serine/threonine kinase activity"/>
    <property type="evidence" value="ECO:0007669"/>
    <property type="project" value="UniProtKB-KW"/>
</dbReference>
<evidence type="ECO:0000256" key="7">
    <source>
        <dbReference type="ARBA" id="ARBA00022614"/>
    </source>
</evidence>
<keyword evidence="7" id="KW-0433">Leucine-rich repeat</keyword>
<comment type="catalytic activity">
    <reaction evidence="20">
        <text>L-seryl-[protein] + ATP = O-phospho-L-seryl-[protein] + ADP + H(+)</text>
        <dbReference type="Rhea" id="RHEA:17989"/>
        <dbReference type="Rhea" id="RHEA-COMP:9863"/>
        <dbReference type="Rhea" id="RHEA-COMP:11604"/>
        <dbReference type="ChEBI" id="CHEBI:15378"/>
        <dbReference type="ChEBI" id="CHEBI:29999"/>
        <dbReference type="ChEBI" id="CHEBI:30616"/>
        <dbReference type="ChEBI" id="CHEBI:83421"/>
        <dbReference type="ChEBI" id="CHEBI:456216"/>
        <dbReference type="EC" id="2.7.11.1"/>
    </reaction>
</comment>
<evidence type="ECO:0000256" key="11">
    <source>
        <dbReference type="ARBA" id="ARBA00022737"/>
    </source>
</evidence>
<dbReference type="SMART" id="SM00369">
    <property type="entry name" value="LRR_TYP"/>
    <property type="match status" value="8"/>
</dbReference>
<keyword evidence="13" id="KW-0418">Kinase</keyword>
<name>A0A811QBY4_9POAL</name>
<dbReference type="SUPFAM" id="SSF52058">
    <property type="entry name" value="L domain-like"/>
    <property type="match status" value="1"/>
</dbReference>
<dbReference type="FunFam" id="3.80.10.10:FF:000095">
    <property type="entry name" value="LRR receptor-like serine/threonine-protein kinase GSO1"/>
    <property type="match status" value="1"/>
</dbReference>
<keyword evidence="4" id="KW-1003">Cell membrane</keyword>
<evidence type="ECO:0000313" key="24">
    <source>
        <dbReference type="EMBL" id="CAD6253135.1"/>
    </source>
</evidence>
<dbReference type="GO" id="GO:0005886">
    <property type="term" value="C:plasma membrane"/>
    <property type="evidence" value="ECO:0007669"/>
    <property type="project" value="UniProtKB-SubCell"/>
</dbReference>
<dbReference type="InterPro" id="IPR008271">
    <property type="entry name" value="Ser/Thr_kinase_AS"/>
</dbReference>
<dbReference type="InterPro" id="IPR032675">
    <property type="entry name" value="LRR_dom_sf"/>
</dbReference>
<dbReference type="InterPro" id="IPR013210">
    <property type="entry name" value="LRR_N_plant-typ"/>
</dbReference>
<dbReference type="Gene3D" id="1.10.510.10">
    <property type="entry name" value="Transferase(Phosphotransferase) domain 1"/>
    <property type="match status" value="1"/>
</dbReference>
<evidence type="ECO:0000256" key="4">
    <source>
        <dbReference type="ARBA" id="ARBA00022475"/>
    </source>
</evidence>
<keyword evidence="5" id="KW-0723">Serine/threonine-protein kinase</keyword>
<dbReference type="FunFam" id="3.80.10.10:FF:000233">
    <property type="entry name" value="Leucine-rich repeat receptor-like protein kinase TDR"/>
    <property type="match status" value="1"/>
</dbReference>
<dbReference type="EC" id="2.7.11.1" evidence="3"/>
<evidence type="ECO:0000256" key="22">
    <source>
        <dbReference type="SAM" id="Phobius"/>
    </source>
</evidence>
<proteinExistence type="inferred from homology"/>
<evidence type="ECO:0000256" key="6">
    <source>
        <dbReference type="ARBA" id="ARBA00022553"/>
    </source>
</evidence>
<dbReference type="InterPro" id="IPR001611">
    <property type="entry name" value="Leu-rich_rpt"/>
</dbReference>
<dbReference type="GO" id="GO:0005524">
    <property type="term" value="F:ATP binding"/>
    <property type="evidence" value="ECO:0007669"/>
    <property type="project" value="UniProtKB-UniRule"/>
</dbReference>
<dbReference type="InterPro" id="IPR000719">
    <property type="entry name" value="Prot_kinase_dom"/>
</dbReference>
<keyword evidence="15 22" id="KW-1133">Transmembrane helix</keyword>
<comment type="similarity">
    <text evidence="2">Belongs to the protein kinase superfamily. Ser/Thr protein kinase family.</text>
</comment>
<dbReference type="Proteomes" id="UP000604825">
    <property type="component" value="Unassembled WGS sequence"/>
</dbReference>
<evidence type="ECO:0000256" key="2">
    <source>
        <dbReference type="ARBA" id="ARBA00008684"/>
    </source>
</evidence>
<dbReference type="SMART" id="SM00220">
    <property type="entry name" value="S_TKc"/>
    <property type="match status" value="1"/>
</dbReference>
<evidence type="ECO:0000256" key="5">
    <source>
        <dbReference type="ARBA" id="ARBA00022527"/>
    </source>
</evidence>
<dbReference type="Pfam" id="PF13855">
    <property type="entry name" value="LRR_8"/>
    <property type="match status" value="1"/>
</dbReference>
<dbReference type="InterPro" id="IPR055414">
    <property type="entry name" value="LRR_R13L4/SHOC2-like"/>
</dbReference>
<dbReference type="GO" id="GO:0009791">
    <property type="term" value="P:post-embryonic development"/>
    <property type="evidence" value="ECO:0007669"/>
    <property type="project" value="UniProtKB-ARBA"/>
</dbReference>
<keyword evidence="11" id="KW-0677">Repeat</keyword>
<evidence type="ECO:0000256" key="12">
    <source>
        <dbReference type="ARBA" id="ARBA00022741"/>
    </source>
</evidence>
<keyword evidence="8" id="KW-0808">Transferase</keyword>
<keyword evidence="12 21" id="KW-0547">Nucleotide-binding</keyword>
<dbReference type="InterPro" id="IPR003591">
    <property type="entry name" value="Leu-rich_rpt_typical-subtyp"/>
</dbReference>
<keyword evidence="16 22" id="KW-0472">Membrane</keyword>
<organism evidence="24 25">
    <name type="scientific">Miscanthus lutarioriparius</name>
    <dbReference type="NCBI Taxonomy" id="422564"/>
    <lineage>
        <taxon>Eukaryota</taxon>
        <taxon>Viridiplantae</taxon>
        <taxon>Streptophyta</taxon>
        <taxon>Embryophyta</taxon>
        <taxon>Tracheophyta</taxon>
        <taxon>Spermatophyta</taxon>
        <taxon>Magnoliopsida</taxon>
        <taxon>Liliopsida</taxon>
        <taxon>Poales</taxon>
        <taxon>Poaceae</taxon>
        <taxon>PACMAD clade</taxon>
        <taxon>Panicoideae</taxon>
        <taxon>Andropogonodae</taxon>
        <taxon>Andropogoneae</taxon>
        <taxon>Saccharinae</taxon>
        <taxon>Miscanthus</taxon>
    </lineage>
</organism>
<dbReference type="Pfam" id="PF00069">
    <property type="entry name" value="Pkinase"/>
    <property type="match status" value="1"/>
</dbReference>
<evidence type="ECO:0000256" key="10">
    <source>
        <dbReference type="ARBA" id="ARBA00022729"/>
    </source>
</evidence>
<dbReference type="SUPFAM" id="SSF56112">
    <property type="entry name" value="Protein kinase-like (PK-like)"/>
    <property type="match status" value="1"/>
</dbReference>
<keyword evidence="14 21" id="KW-0067">ATP-binding</keyword>
<dbReference type="PROSITE" id="PS00108">
    <property type="entry name" value="PROTEIN_KINASE_ST"/>
    <property type="match status" value="1"/>
</dbReference>
<evidence type="ECO:0000256" key="1">
    <source>
        <dbReference type="ARBA" id="ARBA00004162"/>
    </source>
</evidence>
<dbReference type="PANTHER" id="PTHR48053:SF81">
    <property type="entry name" value="PROTEIN KINASE DOMAIN-CONTAINING PROTEIN"/>
    <property type="match status" value="1"/>
</dbReference>
<dbReference type="Gene3D" id="3.30.200.20">
    <property type="entry name" value="Phosphorylase Kinase, domain 1"/>
    <property type="match status" value="1"/>
</dbReference>
<dbReference type="Pfam" id="PF00560">
    <property type="entry name" value="LRR_1"/>
    <property type="match status" value="7"/>
</dbReference>
<reference evidence="24" key="1">
    <citation type="submission" date="2020-10" db="EMBL/GenBank/DDBJ databases">
        <authorList>
            <person name="Han B."/>
            <person name="Lu T."/>
            <person name="Zhao Q."/>
            <person name="Huang X."/>
            <person name="Zhao Y."/>
        </authorList>
    </citation>
    <scope>NUCLEOTIDE SEQUENCE</scope>
</reference>
<dbReference type="PROSITE" id="PS00107">
    <property type="entry name" value="PROTEIN_KINASE_ATP"/>
    <property type="match status" value="1"/>
</dbReference>
<evidence type="ECO:0000256" key="15">
    <source>
        <dbReference type="ARBA" id="ARBA00022989"/>
    </source>
</evidence>
<feature type="domain" description="Protein kinase" evidence="23">
    <location>
        <begin position="660"/>
        <end position="981"/>
    </location>
</feature>
<dbReference type="InterPro" id="IPR017441">
    <property type="entry name" value="Protein_kinase_ATP_BS"/>
</dbReference>
<dbReference type="Pfam" id="PF08263">
    <property type="entry name" value="LRRNT_2"/>
    <property type="match status" value="1"/>
</dbReference>
<comment type="catalytic activity">
    <reaction evidence="19">
        <text>L-threonyl-[protein] + ATP = O-phospho-L-threonyl-[protein] + ADP + H(+)</text>
        <dbReference type="Rhea" id="RHEA:46608"/>
        <dbReference type="Rhea" id="RHEA-COMP:11060"/>
        <dbReference type="Rhea" id="RHEA-COMP:11605"/>
        <dbReference type="ChEBI" id="CHEBI:15378"/>
        <dbReference type="ChEBI" id="CHEBI:30013"/>
        <dbReference type="ChEBI" id="CHEBI:30616"/>
        <dbReference type="ChEBI" id="CHEBI:61977"/>
        <dbReference type="ChEBI" id="CHEBI:456216"/>
        <dbReference type="EC" id="2.7.11.1"/>
    </reaction>
</comment>
<gene>
    <name evidence="24" type="ORF">NCGR_LOCUS36772</name>
</gene>
<protein>
    <recommendedName>
        <fullName evidence="3">non-specific serine/threonine protein kinase</fullName>
        <ecNumber evidence="3">2.7.11.1</ecNumber>
    </recommendedName>
</protein>
<keyword evidence="18" id="KW-0325">Glycoprotein</keyword>
<evidence type="ECO:0000259" key="23">
    <source>
        <dbReference type="PROSITE" id="PS50011"/>
    </source>
</evidence>
<dbReference type="AlphaFoldDB" id="A0A811QBY4"/>
<comment type="subcellular location">
    <subcellularLocation>
        <location evidence="1">Cell membrane</location>
        <topology evidence="1">Single-pass membrane protein</topology>
    </subcellularLocation>
</comment>
<evidence type="ECO:0000256" key="21">
    <source>
        <dbReference type="PROSITE-ProRule" id="PRU10141"/>
    </source>
</evidence>
<evidence type="ECO:0000256" key="17">
    <source>
        <dbReference type="ARBA" id="ARBA00023170"/>
    </source>
</evidence>
<evidence type="ECO:0000256" key="16">
    <source>
        <dbReference type="ARBA" id="ARBA00023136"/>
    </source>
</evidence>
<evidence type="ECO:0000256" key="20">
    <source>
        <dbReference type="ARBA" id="ARBA00048679"/>
    </source>
</evidence>
<dbReference type="PANTHER" id="PTHR48053">
    <property type="entry name" value="LEUCINE RICH REPEAT FAMILY PROTEIN, EXPRESSED"/>
    <property type="match status" value="1"/>
</dbReference>
<dbReference type="PROSITE" id="PS50011">
    <property type="entry name" value="PROTEIN_KINASE_DOM"/>
    <property type="match status" value="1"/>
</dbReference>
<dbReference type="EMBL" id="CAJGYO010000009">
    <property type="protein sequence ID" value="CAD6253135.1"/>
    <property type="molecule type" value="Genomic_DNA"/>
</dbReference>
<dbReference type="Pfam" id="PF23598">
    <property type="entry name" value="LRR_14"/>
    <property type="match status" value="1"/>
</dbReference>
<evidence type="ECO:0000256" key="9">
    <source>
        <dbReference type="ARBA" id="ARBA00022692"/>
    </source>
</evidence>
<feature type="transmembrane region" description="Helical" evidence="22">
    <location>
        <begin position="662"/>
        <end position="684"/>
    </location>
</feature>
<evidence type="ECO:0000256" key="13">
    <source>
        <dbReference type="ARBA" id="ARBA00022777"/>
    </source>
</evidence>
<keyword evidence="9 22" id="KW-0812">Transmembrane</keyword>
<dbReference type="SUPFAM" id="SSF52047">
    <property type="entry name" value="RNI-like"/>
    <property type="match status" value="1"/>
</dbReference>
<evidence type="ECO:0000256" key="14">
    <source>
        <dbReference type="ARBA" id="ARBA00022840"/>
    </source>
</evidence>
<evidence type="ECO:0000256" key="18">
    <source>
        <dbReference type="ARBA" id="ARBA00023180"/>
    </source>
</evidence>
<dbReference type="OrthoDB" id="4691307at2759"/>
<evidence type="ECO:0000256" key="19">
    <source>
        <dbReference type="ARBA" id="ARBA00047899"/>
    </source>
</evidence>
<accession>A0A811QBY4</accession>
<evidence type="ECO:0000313" key="25">
    <source>
        <dbReference type="Proteomes" id="UP000604825"/>
    </source>
</evidence>
<dbReference type="InterPro" id="IPR011009">
    <property type="entry name" value="Kinase-like_dom_sf"/>
</dbReference>
<keyword evidence="17" id="KW-0675">Receptor</keyword>
<keyword evidence="10" id="KW-0732">Signal</keyword>
<keyword evidence="25" id="KW-1185">Reference proteome</keyword>
<feature type="binding site" evidence="21">
    <location>
        <position position="758"/>
    </location>
    <ligand>
        <name>ATP</name>
        <dbReference type="ChEBI" id="CHEBI:30616"/>
    </ligand>
</feature>
<evidence type="ECO:0000256" key="3">
    <source>
        <dbReference type="ARBA" id="ARBA00012513"/>
    </source>
</evidence>
<keyword evidence="6" id="KW-0597">Phosphoprotein</keyword>
<evidence type="ECO:0000256" key="8">
    <source>
        <dbReference type="ARBA" id="ARBA00022679"/>
    </source>
</evidence>